<name>A0A4Y2HZD8_ARAVE</name>
<evidence type="ECO:0000313" key="1">
    <source>
        <dbReference type="EMBL" id="GBM70668.1"/>
    </source>
</evidence>
<dbReference type="Proteomes" id="UP000499080">
    <property type="component" value="Unassembled WGS sequence"/>
</dbReference>
<gene>
    <name evidence="1" type="ORF">AVEN_187337_1</name>
</gene>
<dbReference type="EMBL" id="BGPR01002265">
    <property type="protein sequence ID" value="GBM70668.1"/>
    <property type="molecule type" value="Genomic_DNA"/>
</dbReference>
<sequence>MWIPQEKDQVHTDKVQYQSATKLSDTVWKGTTVSTNYTLVLEAAAPCRHKDVTSQARLCTIVDRSISNSLAAMRTDFVELLANSYRTLSKLASEIDGQPSRVYEELYLFP</sequence>
<proteinExistence type="predicted"/>
<organism evidence="1 2">
    <name type="scientific">Araneus ventricosus</name>
    <name type="common">Orbweaver spider</name>
    <name type="synonym">Epeira ventricosa</name>
    <dbReference type="NCBI Taxonomy" id="182803"/>
    <lineage>
        <taxon>Eukaryota</taxon>
        <taxon>Metazoa</taxon>
        <taxon>Ecdysozoa</taxon>
        <taxon>Arthropoda</taxon>
        <taxon>Chelicerata</taxon>
        <taxon>Arachnida</taxon>
        <taxon>Araneae</taxon>
        <taxon>Araneomorphae</taxon>
        <taxon>Entelegynae</taxon>
        <taxon>Araneoidea</taxon>
        <taxon>Araneidae</taxon>
        <taxon>Araneus</taxon>
    </lineage>
</organism>
<protein>
    <submittedName>
        <fullName evidence="1">Uncharacterized protein</fullName>
    </submittedName>
</protein>
<dbReference type="AlphaFoldDB" id="A0A4Y2HZD8"/>
<evidence type="ECO:0000313" key="2">
    <source>
        <dbReference type="Proteomes" id="UP000499080"/>
    </source>
</evidence>
<comment type="caution">
    <text evidence="1">The sequence shown here is derived from an EMBL/GenBank/DDBJ whole genome shotgun (WGS) entry which is preliminary data.</text>
</comment>
<reference evidence="1 2" key="1">
    <citation type="journal article" date="2019" name="Sci. Rep.">
        <title>Orb-weaving spider Araneus ventricosus genome elucidates the spidroin gene catalogue.</title>
        <authorList>
            <person name="Kono N."/>
            <person name="Nakamura H."/>
            <person name="Ohtoshi R."/>
            <person name="Moran D.A.P."/>
            <person name="Shinohara A."/>
            <person name="Yoshida Y."/>
            <person name="Fujiwara M."/>
            <person name="Mori M."/>
            <person name="Tomita M."/>
            <person name="Arakawa K."/>
        </authorList>
    </citation>
    <scope>NUCLEOTIDE SEQUENCE [LARGE SCALE GENOMIC DNA]</scope>
</reference>
<accession>A0A4Y2HZD8</accession>
<keyword evidence="2" id="KW-1185">Reference proteome</keyword>